<dbReference type="InterPro" id="IPR003439">
    <property type="entry name" value="ABC_transporter-like_ATP-bd"/>
</dbReference>
<evidence type="ECO:0000256" key="2">
    <source>
        <dbReference type="ARBA" id="ARBA00022448"/>
    </source>
</evidence>
<reference evidence="6" key="1">
    <citation type="submission" date="2020-08" db="EMBL/GenBank/DDBJ databases">
        <authorList>
            <person name="Cejkova D."/>
            <person name="Kubasova T."/>
            <person name="Jahodarova E."/>
            <person name="Rychlik I."/>
        </authorList>
    </citation>
    <scope>NUCLEOTIDE SEQUENCE</scope>
    <source>
        <strain evidence="6">An420c</strain>
    </source>
</reference>
<keyword evidence="7" id="KW-1185">Reference proteome</keyword>
<protein>
    <submittedName>
        <fullName evidence="6">ATP-binding cassette domain-containing protein</fullName>
    </submittedName>
</protein>
<dbReference type="Proteomes" id="UP000713880">
    <property type="component" value="Unassembled WGS sequence"/>
</dbReference>
<dbReference type="InterPro" id="IPR027417">
    <property type="entry name" value="P-loop_NTPase"/>
</dbReference>
<proteinExistence type="inferred from homology"/>
<comment type="caution">
    <text evidence="6">The sequence shown here is derived from an EMBL/GenBank/DDBJ whole genome shotgun (WGS) entry which is preliminary data.</text>
</comment>
<evidence type="ECO:0000256" key="4">
    <source>
        <dbReference type="ARBA" id="ARBA00022840"/>
    </source>
</evidence>
<dbReference type="GO" id="GO:0005524">
    <property type="term" value="F:ATP binding"/>
    <property type="evidence" value="ECO:0007669"/>
    <property type="project" value="UniProtKB-KW"/>
</dbReference>
<dbReference type="InterPro" id="IPR003593">
    <property type="entry name" value="AAA+_ATPase"/>
</dbReference>
<gene>
    <name evidence="6" type="ORF">H6A13_08515</name>
</gene>
<dbReference type="PROSITE" id="PS50893">
    <property type="entry name" value="ABC_TRANSPORTER_2"/>
    <property type="match status" value="1"/>
</dbReference>
<dbReference type="PANTHER" id="PTHR43776:SF7">
    <property type="entry name" value="D,D-DIPEPTIDE TRANSPORT ATP-BINDING PROTEIN DDPF-RELATED"/>
    <property type="match status" value="1"/>
</dbReference>
<dbReference type="AlphaFoldDB" id="A0A938X0Q2"/>
<organism evidence="6 7">
    <name type="scientific">Mordavella massiliensis</name>
    <dbReference type="NCBI Taxonomy" id="1871024"/>
    <lineage>
        <taxon>Bacteria</taxon>
        <taxon>Bacillati</taxon>
        <taxon>Bacillota</taxon>
        <taxon>Clostridia</taxon>
        <taxon>Eubacteriales</taxon>
        <taxon>Clostridiaceae</taxon>
        <taxon>Mordavella</taxon>
    </lineage>
</organism>
<reference evidence="6" key="2">
    <citation type="journal article" date="2021" name="Sci. Rep.">
        <title>The distribution of antibiotic resistance genes in chicken gut microbiota commensals.</title>
        <authorList>
            <person name="Juricova H."/>
            <person name="Matiasovicova J."/>
            <person name="Kubasova T."/>
            <person name="Cejkova D."/>
            <person name="Rychlik I."/>
        </authorList>
    </citation>
    <scope>NUCLEOTIDE SEQUENCE</scope>
    <source>
        <strain evidence="6">An420c</strain>
    </source>
</reference>
<feature type="domain" description="ABC transporter" evidence="5">
    <location>
        <begin position="3"/>
        <end position="218"/>
    </location>
</feature>
<keyword evidence="3" id="KW-0547">Nucleotide-binding</keyword>
<evidence type="ECO:0000256" key="1">
    <source>
        <dbReference type="ARBA" id="ARBA00005417"/>
    </source>
</evidence>
<dbReference type="PROSITE" id="PS00211">
    <property type="entry name" value="ABC_TRANSPORTER_1"/>
    <property type="match status" value="1"/>
</dbReference>
<evidence type="ECO:0000313" key="7">
    <source>
        <dbReference type="Proteomes" id="UP000713880"/>
    </source>
</evidence>
<dbReference type="GO" id="GO:0016887">
    <property type="term" value="F:ATP hydrolysis activity"/>
    <property type="evidence" value="ECO:0007669"/>
    <property type="project" value="InterPro"/>
</dbReference>
<dbReference type="InterPro" id="IPR050319">
    <property type="entry name" value="ABC_transp_ATP-bind"/>
</dbReference>
<dbReference type="GO" id="GO:0055085">
    <property type="term" value="P:transmembrane transport"/>
    <property type="evidence" value="ECO:0007669"/>
    <property type="project" value="UniProtKB-ARBA"/>
</dbReference>
<name>A0A938X0Q2_9CLOT</name>
<evidence type="ECO:0000313" key="6">
    <source>
        <dbReference type="EMBL" id="MBM6827131.1"/>
    </source>
</evidence>
<dbReference type="Pfam" id="PF00005">
    <property type="entry name" value="ABC_tran"/>
    <property type="match status" value="1"/>
</dbReference>
<dbReference type="EMBL" id="JACJLV010000025">
    <property type="protein sequence ID" value="MBM6827131.1"/>
    <property type="molecule type" value="Genomic_DNA"/>
</dbReference>
<comment type="similarity">
    <text evidence="1">Belongs to the ABC transporter superfamily.</text>
</comment>
<dbReference type="Gene3D" id="3.40.50.300">
    <property type="entry name" value="P-loop containing nucleotide triphosphate hydrolases"/>
    <property type="match status" value="1"/>
</dbReference>
<keyword evidence="4 6" id="KW-0067">ATP-binding</keyword>
<sequence>MELEAREVTFYYPGKKKHPVLDHVNLTIAPGERVGLKGKSGRGKTTLCRLLAGYEAPKGGQVLLDGKEVRAYRGVCPVQMIWQHPETAVDPRLRMKETLAEAGIRLSGTITSNPAKNDEETLRDRELLDRLGIREEWLDRFPSELSGGELQRFCLARALRPGVRFLLCDEITAMLDLVTRARIWNCLMEEAKKRELGLLVVSHDEKLLGRVCTRVVEL</sequence>
<dbReference type="PANTHER" id="PTHR43776">
    <property type="entry name" value="TRANSPORT ATP-BINDING PROTEIN"/>
    <property type="match status" value="1"/>
</dbReference>
<keyword evidence="2" id="KW-0813">Transport</keyword>
<accession>A0A938X0Q2</accession>
<dbReference type="SMART" id="SM00382">
    <property type="entry name" value="AAA"/>
    <property type="match status" value="1"/>
</dbReference>
<dbReference type="RefSeq" id="WP_204909171.1">
    <property type="nucleotide sequence ID" value="NZ_JACJLV010000025.1"/>
</dbReference>
<dbReference type="InterPro" id="IPR017871">
    <property type="entry name" value="ABC_transporter-like_CS"/>
</dbReference>
<dbReference type="SUPFAM" id="SSF52540">
    <property type="entry name" value="P-loop containing nucleoside triphosphate hydrolases"/>
    <property type="match status" value="1"/>
</dbReference>
<evidence type="ECO:0000256" key="3">
    <source>
        <dbReference type="ARBA" id="ARBA00022741"/>
    </source>
</evidence>
<evidence type="ECO:0000259" key="5">
    <source>
        <dbReference type="PROSITE" id="PS50893"/>
    </source>
</evidence>